<keyword evidence="3" id="KW-1185">Reference proteome</keyword>
<dbReference type="InterPro" id="IPR000182">
    <property type="entry name" value="GNAT_dom"/>
</dbReference>
<dbReference type="RefSeq" id="WP_108386981.1">
    <property type="nucleotide sequence ID" value="NZ_QBUD01000008.1"/>
</dbReference>
<comment type="caution">
    <text evidence="2">The sequence shown here is derived from an EMBL/GenBank/DDBJ whole genome shotgun (WGS) entry which is preliminary data.</text>
</comment>
<dbReference type="OrthoDB" id="9804153at2"/>
<dbReference type="Proteomes" id="UP000244523">
    <property type="component" value="Unassembled WGS sequence"/>
</dbReference>
<reference evidence="2 3" key="1">
    <citation type="submission" date="2018-04" db="EMBL/GenBank/DDBJ databases">
        <title>Genomic Encyclopedia of Archaeal and Bacterial Type Strains, Phase II (KMG-II): from individual species to whole genera.</title>
        <authorList>
            <person name="Goeker M."/>
        </authorList>
    </citation>
    <scope>NUCLEOTIDE SEQUENCE [LARGE SCALE GENOMIC DNA]</scope>
    <source>
        <strain evidence="2 3">DSM 29955</strain>
    </source>
</reference>
<sequence>MIIETDRLILRPVTKQDTHGIAQVVFSDPNVVGMLAHDIRTAESAITEAERWTSIMGIDGDGGIWDDGGMGLFSVVLKSDQALAGVAGFYMERNEHQRWNGEYFYALGTQWHGRGLMSEAADALGERLRSLDDLGVIYAGYWDMINEASGRILRRTGLKPEGRKSVTEEYGEDRCRMIFEFDLWRLSEAAPGNLQDSILVQVARRAGAFVAEDIIAKDTVLNSLKDNYGSPLLTRDAVTMLETSIERPGMAYLEIRGAGHTDAPENRLK</sequence>
<accession>A0A2T6KDI2</accession>
<keyword evidence="2" id="KW-0808">Transferase</keyword>
<dbReference type="Gene3D" id="3.40.630.30">
    <property type="match status" value="1"/>
</dbReference>
<protein>
    <submittedName>
        <fullName evidence="2">RimJ/RimL family protein N-acetyltransferase</fullName>
    </submittedName>
</protein>
<dbReference type="AlphaFoldDB" id="A0A2T6KDI2"/>
<evidence type="ECO:0000259" key="1">
    <source>
        <dbReference type="Pfam" id="PF13302"/>
    </source>
</evidence>
<dbReference type="Pfam" id="PF13302">
    <property type="entry name" value="Acetyltransf_3"/>
    <property type="match status" value="1"/>
</dbReference>
<feature type="domain" description="N-acetyltransferase" evidence="1">
    <location>
        <begin position="7"/>
        <end position="159"/>
    </location>
</feature>
<dbReference type="PANTHER" id="PTHR43792">
    <property type="entry name" value="GNAT FAMILY, PUTATIVE (AFU_ORTHOLOGUE AFUA_3G00765)-RELATED-RELATED"/>
    <property type="match status" value="1"/>
</dbReference>
<dbReference type="InterPro" id="IPR016181">
    <property type="entry name" value="Acyl_CoA_acyltransferase"/>
</dbReference>
<dbReference type="GO" id="GO:0016747">
    <property type="term" value="F:acyltransferase activity, transferring groups other than amino-acyl groups"/>
    <property type="evidence" value="ECO:0007669"/>
    <property type="project" value="InterPro"/>
</dbReference>
<gene>
    <name evidence="2" type="ORF">C8N45_10816</name>
</gene>
<evidence type="ECO:0000313" key="2">
    <source>
        <dbReference type="EMBL" id="PUB13096.1"/>
    </source>
</evidence>
<name>A0A2T6KDI2_9RHOB</name>
<evidence type="ECO:0000313" key="3">
    <source>
        <dbReference type="Proteomes" id="UP000244523"/>
    </source>
</evidence>
<organism evidence="2 3">
    <name type="scientific">Yoonia sediminilitoris</name>
    <dbReference type="NCBI Taxonomy" id="1286148"/>
    <lineage>
        <taxon>Bacteria</taxon>
        <taxon>Pseudomonadati</taxon>
        <taxon>Pseudomonadota</taxon>
        <taxon>Alphaproteobacteria</taxon>
        <taxon>Rhodobacterales</taxon>
        <taxon>Paracoccaceae</taxon>
        <taxon>Yoonia</taxon>
    </lineage>
</organism>
<proteinExistence type="predicted"/>
<dbReference type="EMBL" id="QBUD01000008">
    <property type="protein sequence ID" value="PUB13096.1"/>
    <property type="molecule type" value="Genomic_DNA"/>
</dbReference>
<dbReference type="SUPFAM" id="SSF55729">
    <property type="entry name" value="Acyl-CoA N-acyltransferases (Nat)"/>
    <property type="match status" value="1"/>
</dbReference>
<dbReference type="InterPro" id="IPR051531">
    <property type="entry name" value="N-acetyltransferase"/>
</dbReference>